<evidence type="ECO:0000256" key="1">
    <source>
        <dbReference type="SAM" id="MobiDB-lite"/>
    </source>
</evidence>
<name>A0A4Y2P316_ARAVE</name>
<feature type="region of interest" description="Disordered" evidence="1">
    <location>
        <begin position="22"/>
        <end position="42"/>
    </location>
</feature>
<gene>
    <name evidence="2" type="ORF">AVEN_239268_1</name>
</gene>
<proteinExistence type="predicted"/>
<protein>
    <submittedName>
        <fullName evidence="2">Uncharacterized protein</fullName>
    </submittedName>
</protein>
<dbReference type="EMBL" id="BGPR01010129">
    <property type="protein sequence ID" value="GBN44406.1"/>
    <property type="molecule type" value="Genomic_DNA"/>
</dbReference>
<comment type="caution">
    <text evidence="2">The sequence shown here is derived from an EMBL/GenBank/DDBJ whole genome shotgun (WGS) entry which is preliminary data.</text>
</comment>
<evidence type="ECO:0000313" key="3">
    <source>
        <dbReference type="Proteomes" id="UP000499080"/>
    </source>
</evidence>
<reference evidence="2 3" key="1">
    <citation type="journal article" date="2019" name="Sci. Rep.">
        <title>Orb-weaving spider Araneus ventricosus genome elucidates the spidroin gene catalogue.</title>
        <authorList>
            <person name="Kono N."/>
            <person name="Nakamura H."/>
            <person name="Ohtoshi R."/>
            <person name="Moran D.A.P."/>
            <person name="Shinohara A."/>
            <person name="Yoshida Y."/>
            <person name="Fujiwara M."/>
            <person name="Mori M."/>
            <person name="Tomita M."/>
            <person name="Arakawa K."/>
        </authorList>
    </citation>
    <scope>NUCLEOTIDE SEQUENCE [LARGE SCALE GENOMIC DNA]</scope>
</reference>
<evidence type="ECO:0000313" key="2">
    <source>
        <dbReference type="EMBL" id="GBN44406.1"/>
    </source>
</evidence>
<organism evidence="2 3">
    <name type="scientific">Araneus ventricosus</name>
    <name type="common">Orbweaver spider</name>
    <name type="synonym">Epeira ventricosa</name>
    <dbReference type="NCBI Taxonomy" id="182803"/>
    <lineage>
        <taxon>Eukaryota</taxon>
        <taxon>Metazoa</taxon>
        <taxon>Ecdysozoa</taxon>
        <taxon>Arthropoda</taxon>
        <taxon>Chelicerata</taxon>
        <taxon>Arachnida</taxon>
        <taxon>Araneae</taxon>
        <taxon>Araneomorphae</taxon>
        <taxon>Entelegynae</taxon>
        <taxon>Araneoidea</taxon>
        <taxon>Araneidae</taxon>
        <taxon>Araneus</taxon>
    </lineage>
</organism>
<feature type="region of interest" description="Disordered" evidence="1">
    <location>
        <begin position="57"/>
        <end position="77"/>
    </location>
</feature>
<dbReference type="Proteomes" id="UP000499080">
    <property type="component" value="Unassembled WGS sequence"/>
</dbReference>
<feature type="compositionally biased region" description="Basic and acidic residues" evidence="1">
    <location>
        <begin position="57"/>
        <end position="68"/>
    </location>
</feature>
<keyword evidence="3" id="KW-1185">Reference proteome</keyword>
<dbReference type="AlphaFoldDB" id="A0A4Y2P316"/>
<sequence length="77" mass="9147">MAGWDVTIRNCFPLGGFIRNKQEYDPDVTEKPADLSEEDWKPESTLTQIWRKLENYRRNKTPSMDESKTLPQRTCRQ</sequence>
<accession>A0A4Y2P316</accession>